<evidence type="ECO:0000256" key="1">
    <source>
        <dbReference type="SAM" id="SignalP"/>
    </source>
</evidence>
<dbReference type="OrthoDB" id="725917at2"/>
<dbReference type="PATRIC" id="fig|558151.6.peg.4358"/>
<gene>
    <name evidence="2" type="ORF">ACM46_20750</name>
</gene>
<dbReference type="AlphaFoldDB" id="A0A0J7HZQ1"/>
<dbReference type="Proteomes" id="UP000036261">
    <property type="component" value="Unassembled WGS sequence"/>
</dbReference>
<reference evidence="2 3" key="1">
    <citation type="journal article" date="2013" name="Int. J. Syst. Evol. Microbiol.">
        <title>Chryseobacterium angstadtii sp. nov., isolated from a newt tank.</title>
        <authorList>
            <person name="Kirk K.E."/>
            <person name="Hoffman J.A."/>
            <person name="Smith K.A."/>
            <person name="Strahan B.L."/>
            <person name="Failor K.C."/>
            <person name="Krebs J.E."/>
            <person name="Gale A.N."/>
            <person name="Do T.D."/>
            <person name="Sontag T.C."/>
            <person name="Batties A.M."/>
            <person name="Mistiszyn K."/>
            <person name="Newman J.D."/>
        </authorList>
    </citation>
    <scope>NUCLEOTIDE SEQUENCE [LARGE SCALE GENOMIC DNA]</scope>
    <source>
        <strain evidence="2 3">KM</strain>
    </source>
</reference>
<dbReference type="SUPFAM" id="SSF48452">
    <property type="entry name" value="TPR-like"/>
    <property type="match status" value="1"/>
</dbReference>
<feature type="chain" id="PRO_5005288275" description="SusD/RagB family nutrient-binding outer membrane lipoprotein" evidence="1">
    <location>
        <begin position="24"/>
        <end position="538"/>
    </location>
</feature>
<accession>A0A0J7HZQ1</accession>
<dbReference type="Pfam" id="PF12771">
    <property type="entry name" value="SusD-like_2"/>
    <property type="match status" value="1"/>
</dbReference>
<keyword evidence="1" id="KW-0732">Signal</keyword>
<dbReference type="InterPro" id="IPR011990">
    <property type="entry name" value="TPR-like_helical_dom_sf"/>
</dbReference>
<evidence type="ECO:0008006" key="4">
    <source>
        <dbReference type="Google" id="ProtNLM"/>
    </source>
</evidence>
<dbReference type="Gene3D" id="1.25.40.390">
    <property type="match status" value="1"/>
</dbReference>
<dbReference type="InterPro" id="IPR041662">
    <property type="entry name" value="SusD-like_2"/>
</dbReference>
<evidence type="ECO:0000313" key="3">
    <source>
        <dbReference type="Proteomes" id="UP000036261"/>
    </source>
</evidence>
<proteinExistence type="predicted"/>
<comment type="caution">
    <text evidence="2">The sequence shown here is derived from an EMBL/GenBank/DDBJ whole genome shotgun (WGS) entry which is preliminary data.</text>
</comment>
<sequence>MKNIGLKTIIAASFLMVTATSCSTDYLDVNKNENNAYENQITPAERLSAAETVVYRTQGGLANRLGNTMMNAWVGNHYFYAAPLDEEMKMQATSTFYNGIWDNYYRGVSNYQSIIDYPDTTNKYGGYIAIARVMKAFYMQTIVDLYNDAPYSEAFRRQANLTPKYDKGADIYKALVAEVNLAIASMNAGATLPSTAVGNNSQDPIMQGDMVKWLQMAYTVKLKLLTRLSMCTDAGIKTMVTQELATMPTTTATYLTSDVTINPGYSSSNANSQNPLYRNFGLRDVDSGELSANYRLYFATKHILDDLGGLSSRTTGVVDGRRSRMYRNNGIAAAGASTPSLPAAFRGLVQGAPKEGTFTEGDFTTLGPAMFYIALAAGSAQNGIIMSAAESKFLQAEAAVVYPAMSGLGGQARFDEGIAASFTFLAVPTTGATTLATYMAGIATKPGIGWTATANKLECIQYQKWIALTNINPLETYIGYTKTGFPVTPMPIGASFSNRPVRLMYPQSEYIANGANVPNPALTEMYSKTSQYAPFWLK</sequence>
<keyword evidence="3" id="KW-1185">Reference proteome</keyword>
<organism evidence="2 3">
    <name type="scientific">Chryseobacterium angstadtii</name>
    <dbReference type="NCBI Taxonomy" id="558151"/>
    <lineage>
        <taxon>Bacteria</taxon>
        <taxon>Pseudomonadati</taxon>
        <taxon>Bacteroidota</taxon>
        <taxon>Flavobacteriia</taxon>
        <taxon>Flavobacteriales</taxon>
        <taxon>Weeksellaceae</taxon>
        <taxon>Chryseobacterium group</taxon>
        <taxon>Chryseobacterium</taxon>
    </lineage>
</organism>
<dbReference type="PROSITE" id="PS51257">
    <property type="entry name" value="PROKAR_LIPOPROTEIN"/>
    <property type="match status" value="1"/>
</dbReference>
<protein>
    <recommendedName>
        <fullName evidence="4">SusD/RagB family nutrient-binding outer membrane lipoprotein</fullName>
    </recommendedName>
</protein>
<dbReference type="STRING" id="558151.ACM46_20750"/>
<feature type="signal peptide" evidence="1">
    <location>
        <begin position="1"/>
        <end position="23"/>
    </location>
</feature>
<dbReference type="EMBL" id="LFND01000007">
    <property type="protein sequence ID" value="KMQ59517.1"/>
    <property type="molecule type" value="Genomic_DNA"/>
</dbReference>
<evidence type="ECO:0000313" key="2">
    <source>
        <dbReference type="EMBL" id="KMQ59517.1"/>
    </source>
</evidence>
<name>A0A0J7HZQ1_9FLAO</name>
<dbReference type="RefSeq" id="WP_048508572.1">
    <property type="nucleotide sequence ID" value="NZ_LFND01000007.1"/>
</dbReference>